<dbReference type="OrthoDB" id="3240006at2"/>
<dbReference type="InterPro" id="IPR028994">
    <property type="entry name" value="Integrin_alpha_N"/>
</dbReference>
<evidence type="ECO:0000313" key="2">
    <source>
        <dbReference type="EMBL" id="KFI63900.1"/>
    </source>
</evidence>
<dbReference type="STRING" id="1688.BCUN_1512"/>
<gene>
    <name evidence="2" type="ORF">BCUN_1512</name>
</gene>
<evidence type="ECO:0000313" key="3">
    <source>
        <dbReference type="Proteomes" id="UP000029067"/>
    </source>
</evidence>
<feature type="compositionally biased region" description="Polar residues" evidence="1">
    <location>
        <begin position="218"/>
        <end position="249"/>
    </location>
</feature>
<sequence>MVTSPIYINPTDLTAVAQSLSGSASSISSVKGEFSASGSGGIGYLFQNIKANYDQTKQGTVQYLGSIAQMLTTLSSSVSGAVEEKESAEQEAVDILRKILESVESMESKLDKQGNCSGDSGTGGGGGGTSNPGGYGGGGGGSYGGGGSSGGGGSYGGGGGSAGGGSGTSSVGTGTPAPSVNLDDYDAERRLQSGTGAAAATPDTSNLASMPAGGAGTLSGTQQPTNGVAVDSSSQATSSALPADQTNTVGLDANGDATDDFSLNLTNGGTHATVGADGSITLTKDATDMAMPDRLQESGQFFTLDANGDGFDDIHLSPQAGDDVRLSIYEQEDSQYAAIDFDNDGDYDAVVRTADSAAETERIRQEAEATVWNRIAQDDPLGRSGEELAALFEDRDVLTIPEDNTITFEPLTGRNA</sequence>
<feature type="region of interest" description="Disordered" evidence="1">
    <location>
        <begin position="108"/>
        <end position="133"/>
    </location>
</feature>
<dbReference type="RefSeq" id="WP_033518029.1">
    <property type="nucleotide sequence ID" value="NZ_JGYV01000006.1"/>
</dbReference>
<feature type="region of interest" description="Disordered" evidence="1">
    <location>
        <begin position="158"/>
        <end position="258"/>
    </location>
</feature>
<accession>A0A087AYQ0</accession>
<proteinExistence type="predicted"/>
<keyword evidence="3" id="KW-1185">Reference proteome</keyword>
<reference evidence="2 3" key="1">
    <citation type="submission" date="2014-03" db="EMBL/GenBank/DDBJ databases">
        <title>Genomics of Bifidobacteria.</title>
        <authorList>
            <person name="Ventura M."/>
            <person name="Milani C."/>
            <person name="Lugli G.A."/>
        </authorList>
    </citation>
    <scope>NUCLEOTIDE SEQUENCE [LARGE SCALE GENOMIC DNA]</scope>
    <source>
        <strain evidence="2 3">LMG 10738</strain>
    </source>
</reference>
<dbReference type="SUPFAM" id="SSF69318">
    <property type="entry name" value="Integrin alpha N-terminal domain"/>
    <property type="match status" value="1"/>
</dbReference>
<feature type="compositionally biased region" description="Gly residues" evidence="1">
    <location>
        <begin position="120"/>
        <end position="133"/>
    </location>
</feature>
<name>A0A087AYQ0_9BIFI</name>
<feature type="compositionally biased region" description="Gly residues" evidence="1">
    <location>
        <begin position="158"/>
        <end position="167"/>
    </location>
</feature>
<dbReference type="eggNOG" id="ENOG5031K1A">
    <property type="taxonomic scope" value="Bacteria"/>
</dbReference>
<evidence type="ECO:0000256" key="1">
    <source>
        <dbReference type="SAM" id="MobiDB-lite"/>
    </source>
</evidence>
<organism evidence="2 3">
    <name type="scientific">Bifidobacterium cuniculi</name>
    <dbReference type="NCBI Taxonomy" id="1688"/>
    <lineage>
        <taxon>Bacteria</taxon>
        <taxon>Bacillati</taxon>
        <taxon>Actinomycetota</taxon>
        <taxon>Actinomycetes</taxon>
        <taxon>Bifidobacteriales</taxon>
        <taxon>Bifidobacteriaceae</taxon>
        <taxon>Bifidobacterium</taxon>
    </lineage>
</organism>
<comment type="caution">
    <text evidence="2">The sequence shown here is derived from an EMBL/GenBank/DDBJ whole genome shotgun (WGS) entry which is preliminary data.</text>
</comment>
<dbReference type="EMBL" id="JGYV01000006">
    <property type="protein sequence ID" value="KFI63900.1"/>
    <property type="molecule type" value="Genomic_DNA"/>
</dbReference>
<dbReference type="AlphaFoldDB" id="A0A087AYQ0"/>
<dbReference type="Proteomes" id="UP000029067">
    <property type="component" value="Unassembled WGS sequence"/>
</dbReference>
<protein>
    <submittedName>
        <fullName evidence="2">Uncharacterized protein</fullName>
    </submittedName>
</protein>